<feature type="transmembrane region" description="Helical" evidence="7">
    <location>
        <begin position="24"/>
        <end position="44"/>
    </location>
</feature>
<dbReference type="PROSITE" id="PS00211">
    <property type="entry name" value="ABC_TRANSPORTER_1"/>
    <property type="match status" value="1"/>
</dbReference>
<feature type="transmembrane region" description="Helical" evidence="7">
    <location>
        <begin position="280"/>
        <end position="299"/>
    </location>
</feature>
<dbReference type="Pfam" id="PF12698">
    <property type="entry name" value="ABC2_membrane_3"/>
    <property type="match status" value="2"/>
</dbReference>
<dbReference type="InterPro" id="IPR056264">
    <property type="entry name" value="R2_ABCA1-4-like"/>
</dbReference>
<reference evidence="10" key="2">
    <citation type="submission" date="2025-08" db="UniProtKB">
        <authorList>
            <consortium name="RefSeq"/>
        </authorList>
    </citation>
    <scope>IDENTIFICATION</scope>
    <source>
        <tissue evidence="10">Tongue muscle</tissue>
    </source>
</reference>
<feature type="transmembrane region" description="Helical" evidence="7">
    <location>
        <begin position="1181"/>
        <end position="1201"/>
    </location>
</feature>
<accession>A0ABM4HNF1</accession>
<dbReference type="InterPro" id="IPR026082">
    <property type="entry name" value="ABCA"/>
</dbReference>
<dbReference type="InterPro" id="IPR003593">
    <property type="entry name" value="AAA+_ATPase"/>
</dbReference>
<evidence type="ECO:0000313" key="9">
    <source>
        <dbReference type="Proteomes" id="UP001652640"/>
    </source>
</evidence>
<evidence type="ECO:0000313" key="10">
    <source>
        <dbReference type="RefSeq" id="XP_070317098.1"/>
    </source>
</evidence>
<feature type="transmembrane region" description="Helical" evidence="7">
    <location>
        <begin position="306"/>
        <end position="327"/>
    </location>
</feature>
<evidence type="ECO:0000256" key="3">
    <source>
        <dbReference type="ARBA" id="ARBA00022741"/>
    </source>
</evidence>
<dbReference type="Proteomes" id="UP001652640">
    <property type="component" value="Chromosome 33"/>
</dbReference>
<dbReference type="PANTHER" id="PTHR19229:SF139">
    <property type="entry name" value="ATP-BINDING CASSETTE, SUB-FAMILY A (ABC1), MEMBER 14"/>
    <property type="match status" value="1"/>
</dbReference>
<gene>
    <name evidence="10" type="primary">LOC110151697</name>
</gene>
<dbReference type="Pfam" id="PF23321">
    <property type="entry name" value="R1_ABCA1"/>
    <property type="match status" value="1"/>
</dbReference>
<dbReference type="CDD" id="cd03263">
    <property type="entry name" value="ABC_subfamily_A"/>
    <property type="match status" value="2"/>
</dbReference>
<keyword evidence="5 7" id="KW-1133">Transmembrane helix</keyword>
<feature type="domain" description="ABC transporter" evidence="8">
    <location>
        <begin position="428"/>
        <end position="661"/>
    </location>
</feature>
<name>A0ABM4HNF1_ODOVR</name>
<evidence type="ECO:0000256" key="5">
    <source>
        <dbReference type="ARBA" id="ARBA00022989"/>
    </source>
</evidence>
<evidence type="ECO:0000259" key="8">
    <source>
        <dbReference type="PROSITE" id="PS50893"/>
    </source>
</evidence>
<dbReference type="InterPro" id="IPR017871">
    <property type="entry name" value="ABC_transporter-like_CS"/>
</dbReference>
<feature type="transmembrane region" description="Helical" evidence="7">
    <location>
        <begin position="204"/>
        <end position="233"/>
    </location>
</feature>
<evidence type="ECO:0000256" key="4">
    <source>
        <dbReference type="ARBA" id="ARBA00022840"/>
    </source>
</evidence>
<dbReference type="InterPro" id="IPR003439">
    <property type="entry name" value="ABC_transporter-like_ATP-bd"/>
</dbReference>
<evidence type="ECO:0000256" key="6">
    <source>
        <dbReference type="ARBA" id="ARBA00023136"/>
    </source>
</evidence>
<feature type="transmembrane region" description="Helical" evidence="7">
    <location>
        <begin position="156"/>
        <end position="184"/>
    </location>
</feature>
<evidence type="ECO:0000256" key="1">
    <source>
        <dbReference type="ARBA" id="ARBA00004141"/>
    </source>
</evidence>
<feature type="transmembrane region" description="Helical" evidence="7">
    <location>
        <begin position="245"/>
        <end position="268"/>
    </location>
</feature>
<protein>
    <submittedName>
        <fullName evidence="10">Phospholipid-transporting ATPase ABCA3-like isoform X2</fullName>
    </submittedName>
</protein>
<sequence>MDNLWLNQFAILLWKNFILKKRKMGSLIVEITMTMLFCAMILALRKATKREFKQRTLFPPLPLDELPSYLTDKKNEYELVYVPSGSDVAKSITEKVKDYLNANLKAYYKDGFLLVQHALDKAIIVYHNGRAAEMLFENVTIFVARFPYPAYYNDDFFLFFLSLFPLQVLLIFSLTELTLIRTIVMEKETRLKEYQFMIGLSNGMLWASYFVTFLLMFSIIVCILCVVLCAKIVPIVVLKNSDPSLIFVFLLCFVTATITFGFLISTFFNKTALAVSIGGFLFYLTFFPFIIVIAMYGMLSHTGKLASCLISNIAVALGITTISKMEMKEDGAKWNNFLSQVSPDDELTLAQIMGMLLFDAFLYGLLTWYIDAVFPGKYGVPKPWYFFMQKGYWLGRPTSIRKKEDMQVVSTVQNAYFEEEPVGLTAGIRIQHLYKEFTLQNMTVLAVQDLSLNLYEGQITVLLGHNGAGKTTTLSILTGLYRPTSGKVYISGYDISKDIVQARRNLGLCPQEDILFRHLTVSEHLYFYCVIKGVPPEIRSKEINKMLISFDLIEKRDALSKSLSGGMKRKLSIIIALIGGSKVVILDEPTSGMDPVSRRFTWDVLQKHKENRTILLTTHHMDEADILGDRIAIMTKGTLQCCGSTIFLKKVYGVGYHLIMVKDRHCDVKEISKMIKYHVPEARLESNVAAELSFILPKEYANRFKDLLTEMTDRQEELGIASFGISITTMEEVFIKVSQLHNPTLQALPNEDENEDTNQNMNVPRNFERTYSSSNLSKRSNITFNTGWTLYSQQFFAMFIKRAMFSWRNWNLILLQILAFVGIFYFLMSDVEISISEEKLDREMDLEQYGQTIVPFSISGNSEFTMNFTKNLEIFLKAKKQKLHKVNGNLMAYLADSQECIYSCIIAFSIEVNGSENIVNFWFNNQAYHSSPLSLAVLDNIIFMSLSGPDASITISNKPQPTHSSGGHENRALTGSQLAFSLYFGVSILVSGFCLLTVNERVTKAKHIQVLSGVYAANFWLSALLWDFLIFFTSCCLLLVVFMFSDLKILVTNYHFLDTMLIFMVFGWSVIPFTYLISFLFSSHTSAYTKLVIFNYFAGTFGATADLFLSSTQGESAASKSILLNAMMVLPIHNFGMSISRYYDIEYTKFACASPKKVSPLMNCSKAVTERSIYTLEHDAVGRYLLAMAVTGLLFFLLIFLLETTLWKVKTFLFRYILFGIFKKLYKDRVSKELSGESEDEDVQNERNRILEHSQESLNATVLIKELTKVYFSNPIVLAVRNISVTIQKQECFGLLGLNGAGKTTTFEILTGEEVASSGDVFIERLSITKNILKVRSKIGYCPQFDALLDYMTAREIMIMYARLWGIPEAKINNYIKKSMQALNLESYADKYIYTYSGGNKRRLSTAIALMGKPSVVFLDEPSTGMDPVARRLLWNAVTQSRESGKAIIITSHSMEECDALCTKLAIMVKGKFMCLGSPQHLKNKFGNVYILKVKINTDEEENKLEDFKTFMETTFPGSELKDENQGIINYYVPSKNNSWGEMFGILEEAKEEFNLEDYSISQITLEEVFLTFAGQQNPEAEKKAS</sequence>
<dbReference type="SUPFAM" id="SSF52540">
    <property type="entry name" value="P-loop containing nucleoside triphosphate hydrolases"/>
    <property type="match status" value="2"/>
</dbReference>
<feature type="transmembrane region" description="Helical" evidence="7">
    <location>
        <begin position="347"/>
        <end position="370"/>
    </location>
</feature>
<keyword evidence="2 7" id="KW-0812">Transmembrane</keyword>
<dbReference type="Pfam" id="PF00005">
    <property type="entry name" value="ABC_tran"/>
    <property type="match status" value="2"/>
</dbReference>
<dbReference type="SMART" id="SM00382">
    <property type="entry name" value="AAA"/>
    <property type="match status" value="2"/>
</dbReference>
<dbReference type="InterPro" id="IPR027417">
    <property type="entry name" value="P-loop_NTPase"/>
</dbReference>
<feature type="domain" description="ABC transporter" evidence="8">
    <location>
        <begin position="1262"/>
        <end position="1495"/>
    </location>
</feature>
<keyword evidence="6 7" id="KW-0472">Membrane</keyword>
<evidence type="ECO:0000256" key="2">
    <source>
        <dbReference type="ARBA" id="ARBA00022692"/>
    </source>
</evidence>
<dbReference type="PANTHER" id="PTHR19229">
    <property type="entry name" value="ATP-BINDING CASSETTE TRANSPORTER SUBFAMILY A ABCA"/>
    <property type="match status" value="1"/>
</dbReference>
<reference evidence="9" key="1">
    <citation type="journal article" date="2022" name="J. Hered.">
        <title>A De Novo Chromosome-Level Genome Assembly of the White-Tailed Deer, Odocoileus Virginianus.</title>
        <authorList>
            <person name="London E.W."/>
            <person name="Roca A.L."/>
            <person name="Novakofski J.E."/>
            <person name="Mateus-Pinilla N.E."/>
        </authorList>
    </citation>
    <scope>NUCLEOTIDE SEQUENCE [LARGE SCALE GENOMIC DNA]</scope>
</reference>
<keyword evidence="9" id="KW-1185">Reference proteome</keyword>
<proteinExistence type="predicted"/>
<feature type="transmembrane region" description="Helical" evidence="7">
    <location>
        <begin position="810"/>
        <end position="828"/>
    </location>
</feature>
<keyword evidence="3" id="KW-0547">Nucleotide-binding</keyword>
<feature type="transmembrane region" description="Helical" evidence="7">
    <location>
        <begin position="1056"/>
        <end position="1081"/>
    </location>
</feature>
<dbReference type="InterPro" id="IPR013525">
    <property type="entry name" value="ABC2_TM"/>
</dbReference>
<evidence type="ECO:0000256" key="7">
    <source>
        <dbReference type="SAM" id="Phobius"/>
    </source>
</evidence>
<dbReference type="GeneID" id="110151697"/>
<comment type="subcellular location">
    <subcellularLocation>
        <location evidence="1">Membrane</location>
        <topology evidence="1">Multi-pass membrane protein</topology>
    </subcellularLocation>
</comment>
<dbReference type="Gene3D" id="3.40.50.300">
    <property type="entry name" value="P-loop containing nucleotide triphosphate hydrolases"/>
    <property type="match status" value="2"/>
</dbReference>
<feature type="transmembrane region" description="Helical" evidence="7">
    <location>
        <begin position="978"/>
        <end position="998"/>
    </location>
</feature>
<dbReference type="RefSeq" id="XP_070317098.1">
    <property type="nucleotide sequence ID" value="XM_070460997.1"/>
</dbReference>
<organism evidence="9 10">
    <name type="scientific">Odocoileus virginianus</name>
    <name type="common">White-tailed deer</name>
    <dbReference type="NCBI Taxonomy" id="9874"/>
    <lineage>
        <taxon>Eukaryota</taxon>
        <taxon>Metazoa</taxon>
        <taxon>Chordata</taxon>
        <taxon>Craniata</taxon>
        <taxon>Vertebrata</taxon>
        <taxon>Euteleostomi</taxon>
        <taxon>Mammalia</taxon>
        <taxon>Eutheria</taxon>
        <taxon>Laurasiatheria</taxon>
        <taxon>Artiodactyla</taxon>
        <taxon>Ruminantia</taxon>
        <taxon>Pecora</taxon>
        <taxon>Cervidae</taxon>
        <taxon>Odocoileinae</taxon>
        <taxon>Odocoileus</taxon>
    </lineage>
</organism>
<feature type="transmembrane region" description="Helical" evidence="7">
    <location>
        <begin position="1019"/>
        <end position="1044"/>
    </location>
</feature>
<keyword evidence="4" id="KW-0067">ATP-binding</keyword>
<dbReference type="PROSITE" id="PS50893">
    <property type="entry name" value="ABC_TRANSPORTER_2"/>
    <property type="match status" value="2"/>
</dbReference>